<accession>A0A1V8ZZC1</accession>
<dbReference type="RefSeq" id="WP_081193772.1">
    <property type="nucleotide sequence ID" value="NZ_MWIH01000007.1"/>
</dbReference>
<feature type="transmembrane region" description="Helical" evidence="1">
    <location>
        <begin position="7"/>
        <end position="27"/>
    </location>
</feature>
<comment type="caution">
    <text evidence="2">The sequence shown here is derived from an EMBL/GenBank/DDBJ whole genome shotgun (WGS) entry which is preliminary data.</text>
</comment>
<keyword evidence="3" id="KW-1185">Reference proteome</keyword>
<sequence length="151" mass="15329">MPQLTPKVLGVAAATGLLILLGAWWMGPSLFGSSSGPERVFTDATVTSPSDCSDADAQETVRFDLGGRTREGRLSGCGHDQDEQVRIAVAQDATSSGSPVPVALAATAPGVSDLRRPVGLGLLVLSCASGGAYAFLLARGPRPGLVRPSAA</sequence>
<evidence type="ECO:0000313" key="2">
    <source>
        <dbReference type="EMBL" id="OQO90285.1"/>
    </source>
</evidence>
<dbReference type="STRING" id="1962155.B1813_17825"/>
<proteinExistence type="predicted"/>
<evidence type="ECO:0000313" key="3">
    <source>
        <dbReference type="Proteomes" id="UP000192591"/>
    </source>
</evidence>
<protein>
    <submittedName>
        <fullName evidence="2">Uncharacterized protein</fullName>
    </submittedName>
</protein>
<evidence type="ECO:0000256" key="1">
    <source>
        <dbReference type="SAM" id="Phobius"/>
    </source>
</evidence>
<gene>
    <name evidence="2" type="ORF">B1813_17825</name>
</gene>
<organism evidence="2 3">
    <name type="scientific">Saccharomonospora piscinae</name>
    <dbReference type="NCBI Taxonomy" id="687388"/>
    <lineage>
        <taxon>Bacteria</taxon>
        <taxon>Bacillati</taxon>
        <taxon>Actinomycetota</taxon>
        <taxon>Actinomycetes</taxon>
        <taxon>Pseudonocardiales</taxon>
        <taxon>Pseudonocardiaceae</taxon>
        <taxon>Saccharomonospora</taxon>
    </lineage>
</organism>
<dbReference type="AlphaFoldDB" id="A0A1V8ZZC1"/>
<keyword evidence="1" id="KW-0472">Membrane</keyword>
<keyword evidence="1" id="KW-1133">Transmembrane helix</keyword>
<feature type="transmembrane region" description="Helical" evidence="1">
    <location>
        <begin position="118"/>
        <end position="138"/>
    </location>
</feature>
<dbReference type="Proteomes" id="UP000192591">
    <property type="component" value="Unassembled WGS sequence"/>
</dbReference>
<reference evidence="2 3" key="1">
    <citation type="submission" date="2017-02" db="EMBL/GenBank/DDBJ databases">
        <title>Draft genome of Saccharomonospora sp. 154.</title>
        <authorList>
            <person name="Alonso-Carmona G.S."/>
            <person name="De La Haba R."/>
            <person name="Vera-Gargallo B."/>
            <person name="Sandoval-Trujillo A.H."/>
            <person name="Ramirez-Duran N."/>
            <person name="Ventosa A."/>
        </authorList>
    </citation>
    <scope>NUCLEOTIDE SEQUENCE [LARGE SCALE GENOMIC DNA]</scope>
    <source>
        <strain evidence="2 3">LRS4.154</strain>
    </source>
</reference>
<keyword evidence="1" id="KW-0812">Transmembrane</keyword>
<name>A0A1V8ZZC1_SACPI</name>
<dbReference type="EMBL" id="MWIH01000007">
    <property type="protein sequence ID" value="OQO90285.1"/>
    <property type="molecule type" value="Genomic_DNA"/>
</dbReference>